<proteinExistence type="predicted"/>
<dbReference type="InterPro" id="IPR019587">
    <property type="entry name" value="Polyketide_cyclase/dehydratase"/>
</dbReference>
<gene>
    <name evidence="2" type="ORF">BDY17DRAFT_146258</name>
</gene>
<dbReference type="EMBL" id="MU001635">
    <property type="protein sequence ID" value="KAF2483376.1"/>
    <property type="molecule type" value="Genomic_DNA"/>
</dbReference>
<evidence type="ECO:0000313" key="2">
    <source>
        <dbReference type="EMBL" id="KAF2483376.1"/>
    </source>
</evidence>
<feature type="compositionally biased region" description="Basic and acidic residues" evidence="1">
    <location>
        <begin position="21"/>
        <end position="35"/>
    </location>
</feature>
<reference evidence="2" key="1">
    <citation type="journal article" date="2020" name="Stud. Mycol.">
        <title>101 Dothideomycetes genomes: a test case for predicting lifestyles and emergence of pathogens.</title>
        <authorList>
            <person name="Haridas S."/>
            <person name="Albert R."/>
            <person name="Binder M."/>
            <person name="Bloem J."/>
            <person name="Labutti K."/>
            <person name="Salamov A."/>
            <person name="Andreopoulos B."/>
            <person name="Baker S."/>
            <person name="Barry K."/>
            <person name="Bills G."/>
            <person name="Bluhm B."/>
            <person name="Cannon C."/>
            <person name="Castanera R."/>
            <person name="Culley D."/>
            <person name="Daum C."/>
            <person name="Ezra D."/>
            <person name="Gonzalez J."/>
            <person name="Henrissat B."/>
            <person name="Kuo A."/>
            <person name="Liang C."/>
            <person name="Lipzen A."/>
            <person name="Lutzoni F."/>
            <person name="Magnuson J."/>
            <person name="Mondo S."/>
            <person name="Nolan M."/>
            <person name="Ohm R."/>
            <person name="Pangilinan J."/>
            <person name="Park H.-J."/>
            <person name="Ramirez L."/>
            <person name="Alfaro M."/>
            <person name="Sun H."/>
            <person name="Tritt A."/>
            <person name="Yoshinaga Y."/>
            <person name="Zwiers L.-H."/>
            <person name="Turgeon B."/>
            <person name="Goodwin S."/>
            <person name="Spatafora J."/>
            <person name="Crous P."/>
            <person name="Grigoriev I."/>
        </authorList>
    </citation>
    <scope>NUCLEOTIDE SEQUENCE</scope>
    <source>
        <strain evidence="2">CBS 113389</strain>
    </source>
</reference>
<feature type="region of interest" description="Disordered" evidence="1">
    <location>
        <begin position="232"/>
        <end position="258"/>
    </location>
</feature>
<feature type="region of interest" description="Disordered" evidence="1">
    <location>
        <begin position="1"/>
        <end position="44"/>
    </location>
</feature>
<dbReference type="CDD" id="cd07822">
    <property type="entry name" value="SRPBCC_4"/>
    <property type="match status" value="1"/>
</dbReference>
<keyword evidence="3" id="KW-1185">Reference proteome</keyword>
<evidence type="ECO:0000256" key="1">
    <source>
        <dbReference type="SAM" id="MobiDB-lite"/>
    </source>
</evidence>
<evidence type="ECO:0000313" key="3">
    <source>
        <dbReference type="Proteomes" id="UP000799767"/>
    </source>
</evidence>
<sequence length="258" mass="28505">MSSPVTPTTTSTSVTSKKKPPKDVKGALKGADFHNSELTGPRPTHNIPSGGLFSAYSAVAIAAPPQVVYDALLDVGDWKQWNTFVYNVKITKNPNPHGTGQRSHTRMTGGTCMIFYRNISYDPPKQAESRQVVTLVEKLKLAKDGHNAPCVTRIRWQLDNAAISTPGFLLKCERINEIEEAADGTTIYRTWEVFAGPLARTVRTNFEQNWRYRLQDWTRDLKQWCEKKYTQGGAEPTTAEGTVGKSEGGFAAQTAVGQ</sequence>
<dbReference type="Proteomes" id="UP000799767">
    <property type="component" value="Unassembled WGS sequence"/>
</dbReference>
<name>A0A6A6PUD4_9PEZI</name>
<accession>A0A6A6PUD4</accession>
<dbReference type="GeneID" id="54470575"/>
<protein>
    <submittedName>
        <fullName evidence="2">Uncharacterized protein</fullName>
    </submittedName>
</protein>
<organism evidence="2 3">
    <name type="scientific">Neohortaea acidophila</name>
    <dbReference type="NCBI Taxonomy" id="245834"/>
    <lineage>
        <taxon>Eukaryota</taxon>
        <taxon>Fungi</taxon>
        <taxon>Dikarya</taxon>
        <taxon>Ascomycota</taxon>
        <taxon>Pezizomycotina</taxon>
        <taxon>Dothideomycetes</taxon>
        <taxon>Dothideomycetidae</taxon>
        <taxon>Mycosphaerellales</taxon>
        <taxon>Teratosphaeriaceae</taxon>
        <taxon>Neohortaea</taxon>
    </lineage>
</organism>
<dbReference type="OrthoDB" id="509124at2759"/>
<dbReference type="RefSeq" id="XP_033589946.1">
    <property type="nucleotide sequence ID" value="XM_033729573.1"/>
</dbReference>
<dbReference type="Pfam" id="PF10604">
    <property type="entry name" value="Polyketide_cyc2"/>
    <property type="match status" value="1"/>
</dbReference>
<feature type="compositionally biased region" description="Low complexity" evidence="1">
    <location>
        <begin position="1"/>
        <end position="15"/>
    </location>
</feature>
<dbReference type="AlphaFoldDB" id="A0A6A6PUD4"/>
<dbReference type="Gene3D" id="3.30.530.20">
    <property type="match status" value="2"/>
</dbReference>
<dbReference type="InterPro" id="IPR023393">
    <property type="entry name" value="START-like_dom_sf"/>
</dbReference>
<dbReference type="SUPFAM" id="SSF55961">
    <property type="entry name" value="Bet v1-like"/>
    <property type="match status" value="1"/>
</dbReference>